<proteinExistence type="predicted"/>
<dbReference type="GO" id="GO:0102559">
    <property type="term" value="F:peptide chain release factor N(5)-glutamine methyltransferase activity"/>
    <property type="evidence" value="ECO:0007669"/>
    <property type="project" value="UniProtKB-EC"/>
</dbReference>
<feature type="domain" description="Release factor glutamine methyltransferase N-terminal" evidence="7">
    <location>
        <begin position="30"/>
        <end position="75"/>
    </location>
</feature>
<dbReference type="Pfam" id="PF17827">
    <property type="entry name" value="PrmC_N"/>
    <property type="match status" value="1"/>
</dbReference>
<dbReference type="EMBL" id="UFTJ01000005">
    <property type="protein sequence ID" value="SUV53195.1"/>
    <property type="molecule type" value="Genomic_DNA"/>
</dbReference>
<dbReference type="InterPro" id="IPR050320">
    <property type="entry name" value="N5-glutamine_MTase"/>
</dbReference>
<dbReference type="InterPro" id="IPR007848">
    <property type="entry name" value="Small_mtfrase_dom"/>
</dbReference>
<dbReference type="RefSeq" id="WP_115644336.1">
    <property type="nucleotide sequence ID" value="NZ_UFTJ01000005.1"/>
</dbReference>
<dbReference type="AlphaFoldDB" id="A0A380ZW07"/>
<evidence type="ECO:0000256" key="3">
    <source>
        <dbReference type="ARBA" id="ARBA00022679"/>
    </source>
</evidence>
<name>A0A380ZW07_9FLAO</name>
<evidence type="ECO:0000259" key="7">
    <source>
        <dbReference type="Pfam" id="PF17827"/>
    </source>
</evidence>
<dbReference type="InterPro" id="IPR002052">
    <property type="entry name" value="DNA_methylase_N6_adenine_CS"/>
</dbReference>
<dbReference type="GO" id="GO:0032259">
    <property type="term" value="P:methylation"/>
    <property type="evidence" value="ECO:0007669"/>
    <property type="project" value="UniProtKB-KW"/>
</dbReference>
<dbReference type="InterPro" id="IPR004556">
    <property type="entry name" value="HemK-like"/>
</dbReference>
<dbReference type="EC" id="2.1.1.297" evidence="1"/>
<dbReference type="NCBIfam" id="TIGR03534">
    <property type="entry name" value="RF_mod_PrmC"/>
    <property type="match status" value="1"/>
</dbReference>
<evidence type="ECO:0000256" key="5">
    <source>
        <dbReference type="ARBA" id="ARBA00048391"/>
    </source>
</evidence>
<dbReference type="InterPro" id="IPR040758">
    <property type="entry name" value="PrmC_N"/>
</dbReference>
<gene>
    <name evidence="8" type="primary">prmC</name>
    <name evidence="8" type="ORF">NCTC11661_02342</name>
</gene>
<keyword evidence="4" id="KW-0949">S-adenosyl-L-methionine</keyword>
<dbReference type="CDD" id="cd02440">
    <property type="entry name" value="AdoMet_MTases"/>
    <property type="match status" value="1"/>
</dbReference>
<evidence type="ECO:0000259" key="6">
    <source>
        <dbReference type="Pfam" id="PF05175"/>
    </source>
</evidence>
<dbReference type="GO" id="GO:0003676">
    <property type="term" value="F:nucleic acid binding"/>
    <property type="evidence" value="ECO:0007669"/>
    <property type="project" value="InterPro"/>
</dbReference>
<organism evidence="8 9">
    <name type="scientific">Bergeyella zoohelcum</name>
    <dbReference type="NCBI Taxonomy" id="1015"/>
    <lineage>
        <taxon>Bacteria</taxon>
        <taxon>Pseudomonadati</taxon>
        <taxon>Bacteroidota</taxon>
        <taxon>Flavobacteriia</taxon>
        <taxon>Flavobacteriales</taxon>
        <taxon>Weeksellaceae</taxon>
        <taxon>Bergeyella</taxon>
    </lineage>
</organism>
<comment type="catalytic activity">
    <reaction evidence="5">
        <text>L-glutaminyl-[peptide chain release factor] + S-adenosyl-L-methionine = N(5)-methyl-L-glutaminyl-[peptide chain release factor] + S-adenosyl-L-homocysteine + H(+)</text>
        <dbReference type="Rhea" id="RHEA:42896"/>
        <dbReference type="Rhea" id="RHEA-COMP:10271"/>
        <dbReference type="Rhea" id="RHEA-COMP:10272"/>
        <dbReference type="ChEBI" id="CHEBI:15378"/>
        <dbReference type="ChEBI" id="CHEBI:30011"/>
        <dbReference type="ChEBI" id="CHEBI:57856"/>
        <dbReference type="ChEBI" id="CHEBI:59789"/>
        <dbReference type="ChEBI" id="CHEBI:61891"/>
        <dbReference type="EC" id="2.1.1.297"/>
    </reaction>
</comment>
<protein>
    <recommendedName>
        <fullName evidence="1">peptide chain release factor N(5)-glutamine methyltransferase</fullName>
        <ecNumber evidence="1">2.1.1.297</ecNumber>
    </recommendedName>
</protein>
<dbReference type="PANTHER" id="PTHR18895:SF74">
    <property type="entry name" value="MTRF1L RELEASE FACTOR GLUTAMINE METHYLTRANSFERASE"/>
    <property type="match status" value="1"/>
</dbReference>
<keyword evidence="3 8" id="KW-0808">Transferase</keyword>
<dbReference type="NCBIfam" id="TIGR00536">
    <property type="entry name" value="hemK_fam"/>
    <property type="match status" value="1"/>
</dbReference>
<keyword evidence="2 8" id="KW-0489">Methyltransferase</keyword>
<evidence type="ECO:0000313" key="9">
    <source>
        <dbReference type="Proteomes" id="UP000255515"/>
    </source>
</evidence>
<evidence type="ECO:0000313" key="8">
    <source>
        <dbReference type="EMBL" id="SUV53195.1"/>
    </source>
</evidence>
<dbReference type="Proteomes" id="UP000255515">
    <property type="component" value="Unassembled WGS sequence"/>
</dbReference>
<feature type="domain" description="Methyltransferase small" evidence="6">
    <location>
        <begin position="110"/>
        <end position="194"/>
    </location>
</feature>
<sequence>MVIAEIKSNFHRDLNGLYTASEVETLFVIFVEEVLKINRVQLRNWNEPLNDAVILKFQNALSALKTGKPYQQIIGKAQFFGEVFKVNEHTLIPRPETEELLEMAIREIKKLKNKNIQILDIGTGSGVIPIILKKYFPSAEITSMDICPEAIAIAKENAQTHQSEIHFIREDYLHTTLSKKYDIIISNPPYIGKDENDEIEDTVKKFEPNIALFSPTEDPLIFYRKIAMDAENHLINGGMILLEINQKLGQETLALYHHFSSAQLIKDLSGNDRILFITK</sequence>
<evidence type="ECO:0000256" key="2">
    <source>
        <dbReference type="ARBA" id="ARBA00022603"/>
    </source>
</evidence>
<dbReference type="PANTHER" id="PTHR18895">
    <property type="entry name" value="HEMK METHYLTRANSFERASE"/>
    <property type="match status" value="1"/>
</dbReference>
<dbReference type="Gene3D" id="1.10.8.10">
    <property type="entry name" value="DNA helicase RuvA subunit, C-terminal domain"/>
    <property type="match status" value="1"/>
</dbReference>
<reference evidence="8 9" key="1">
    <citation type="submission" date="2018-06" db="EMBL/GenBank/DDBJ databases">
        <authorList>
            <consortium name="Pathogen Informatics"/>
            <person name="Doyle S."/>
        </authorList>
    </citation>
    <scope>NUCLEOTIDE SEQUENCE [LARGE SCALE GENOMIC DNA]</scope>
    <source>
        <strain evidence="8 9">NCTC11661</strain>
    </source>
</reference>
<dbReference type="SUPFAM" id="SSF53335">
    <property type="entry name" value="S-adenosyl-L-methionine-dependent methyltransferases"/>
    <property type="match status" value="1"/>
</dbReference>
<dbReference type="PROSITE" id="PS00092">
    <property type="entry name" value="N6_MTASE"/>
    <property type="match status" value="1"/>
</dbReference>
<dbReference type="Pfam" id="PF05175">
    <property type="entry name" value="MTS"/>
    <property type="match status" value="1"/>
</dbReference>
<dbReference type="InterPro" id="IPR019874">
    <property type="entry name" value="RF_methyltr_PrmC"/>
</dbReference>
<dbReference type="Gene3D" id="3.40.50.150">
    <property type="entry name" value="Vaccinia Virus protein VP39"/>
    <property type="match status" value="1"/>
</dbReference>
<evidence type="ECO:0000256" key="4">
    <source>
        <dbReference type="ARBA" id="ARBA00022691"/>
    </source>
</evidence>
<dbReference type="InterPro" id="IPR029063">
    <property type="entry name" value="SAM-dependent_MTases_sf"/>
</dbReference>
<evidence type="ECO:0000256" key="1">
    <source>
        <dbReference type="ARBA" id="ARBA00012771"/>
    </source>
</evidence>
<accession>A0A380ZW07</accession>